<evidence type="ECO:0000313" key="2">
    <source>
        <dbReference type="Proteomes" id="UP000325433"/>
    </source>
</evidence>
<organism evidence="1 2">
    <name type="scientific">Aspergillus transmontanensis</name>
    <dbReference type="NCBI Taxonomy" id="1034304"/>
    <lineage>
        <taxon>Eukaryota</taxon>
        <taxon>Fungi</taxon>
        <taxon>Dikarya</taxon>
        <taxon>Ascomycota</taxon>
        <taxon>Pezizomycotina</taxon>
        <taxon>Eurotiomycetes</taxon>
        <taxon>Eurotiomycetidae</taxon>
        <taxon>Eurotiales</taxon>
        <taxon>Aspergillaceae</taxon>
        <taxon>Aspergillus</taxon>
        <taxon>Aspergillus subgen. Circumdati</taxon>
    </lineage>
</organism>
<proteinExistence type="predicted"/>
<dbReference type="EMBL" id="ML738308">
    <property type="protein sequence ID" value="KAE8316151.1"/>
    <property type="molecule type" value="Genomic_DNA"/>
</dbReference>
<reference evidence="2" key="1">
    <citation type="submission" date="2019-04" db="EMBL/GenBank/DDBJ databases">
        <title>Friends and foes A comparative genomics studyof 23 Aspergillus species from section Flavi.</title>
        <authorList>
            <consortium name="DOE Joint Genome Institute"/>
            <person name="Kjaerbolling I."/>
            <person name="Vesth T."/>
            <person name="Frisvad J.C."/>
            <person name="Nybo J.L."/>
            <person name="Theobald S."/>
            <person name="Kildgaard S."/>
            <person name="Isbrandt T."/>
            <person name="Kuo A."/>
            <person name="Sato A."/>
            <person name="Lyhne E.K."/>
            <person name="Kogle M.E."/>
            <person name="Wiebenga A."/>
            <person name="Kun R.S."/>
            <person name="Lubbers R.J."/>
            <person name="Makela M.R."/>
            <person name="Barry K."/>
            <person name="Chovatia M."/>
            <person name="Clum A."/>
            <person name="Daum C."/>
            <person name="Haridas S."/>
            <person name="He G."/>
            <person name="LaButti K."/>
            <person name="Lipzen A."/>
            <person name="Mondo S."/>
            <person name="Riley R."/>
            <person name="Salamov A."/>
            <person name="Simmons B.A."/>
            <person name="Magnuson J.K."/>
            <person name="Henrissat B."/>
            <person name="Mortensen U.H."/>
            <person name="Larsen T.O."/>
            <person name="Devries R.P."/>
            <person name="Grigoriev I.V."/>
            <person name="Machida M."/>
            <person name="Baker S.E."/>
            <person name="Andersen M.R."/>
        </authorList>
    </citation>
    <scope>NUCLEOTIDE SEQUENCE [LARGE SCALE GENOMIC DNA]</scope>
    <source>
        <strain evidence="2">CBS 130015</strain>
    </source>
</reference>
<keyword evidence="2" id="KW-1185">Reference proteome</keyword>
<name>A0A5N6W5P3_9EURO</name>
<sequence>MSVTVRSEIVDLDGLIPGAVDNDQDLDVARLIPWIFRQTGVELVDDDCIMD</sequence>
<dbReference type="AlphaFoldDB" id="A0A5N6W5P3"/>
<dbReference type="Proteomes" id="UP000325433">
    <property type="component" value="Unassembled WGS sequence"/>
</dbReference>
<protein>
    <submittedName>
        <fullName evidence="1">Uncharacterized protein</fullName>
    </submittedName>
</protein>
<gene>
    <name evidence="1" type="ORF">BDV41DRAFT_574166</name>
</gene>
<evidence type="ECO:0000313" key="1">
    <source>
        <dbReference type="EMBL" id="KAE8316151.1"/>
    </source>
</evidence>
<accession>A0A5N6W5P3</accession>